<reference evidence="2 3" key="1">
    <citation type="submission" date="2024-04" db="EMBL/GenBank/DDBJ databases">
        <authorList>
            <person name="Fracassetti M."/>
        </authorList>
    </citation>
    <scope>NUCLEOTIDE SEQUENCE [LARGE SCALE GENOMIC DNA]</scope>
</reference>
<proteinExistence type="predicted"/>
<dbReference type="EMBL" id="OZ034816">
    <property type="protein sequence ID" value="CAL1379067.1"/>
    <property type="molecule type" value="Genomic_DNA"/>
</dbReference>
<dbReference type="Proteomes" id="UP001497516">
    <property type="component" value="Chromosome 3"/>
</dbReference>
<evidence type="ECO:0000313" key="2">
    <source>
        <dbReference type="EMBL" id="CAL1379067.1"/>
    </source>
</evidence>
<dbReference type="AlphaFoldDB" id="A0AAV2DZV9"/>
<gene>
    <name evidence="2" type="ORF">LTRI10_LOCUS20610</name>
</gene>
<protein>
    <submittedName>
        <fullName evidence="2">Uncharacterized protein</fullName>
    </submittedName>
</protein>
<keyword evidence="3" id="KW-1185">Reference proteome</keyword>
<feature type="region of interest" description="Disordered" evidence="1">
    <location>
        <begin position="123"/>
        <end position="142"/>
    </location>
</feature>
<evidence type="ECO:0000256" key="1">
    <source>
        <dbReference type="SAM" id="MobiDB-lite"/>
    </source>
</evidence>
<accession>A0AAV2DZV9</accession>
<feature type="region of interest" description="Disordered" evidence="1">
    <location>
        <begin position="33"/>
        <end position="56"/>
    </location>
</feature>
<sequence length="142" mass="15226">MRGKITNQEVHSDLQDQPVLCCALSELGPQKLAKVQGGDKSAQSESGSDKDDNVAALPARLDKGKEVAEASGKRKRVLNLGHLQEGINMEKEGKGILHDLTLALKGKEASSSGKKVNKVLFVSSEDGEEDPSKYASSPEYSY</sequence>
<organism evidence="2 3">
    <name type="scientific">Linum trigynum</name>
    <dbReference type="NCBI Taxonomy" id="586398"/>
    <lineage>
        <taxon>Eukaryota</taxon>
        <taxon>Viridiplantae</taxon>
        <taxon>Streptophyta</taxon>
        <taxon>Embryophyta</taxon>
        <taxon>Tracheophyta</taxon>
        <taxon>Spermatophyta</taxon>
        <taxon>Magnoliopsida</taxon>
        <taxon>eudicotyledons</taxon>
        <taxon>Gunneridae</taxon>
        <taxon>Pentapetalae</taxon>
        <taxon>rosids</taxon>
        <taxon>fabids</taxon>
        <taxon>Malpighiales</taxon>
        <taxon>Linaceae</taxon>
        <taxon>Linum</taxon>
    </lineage>
</organism>
<evidence type="ECO:0000313" key="3">
    <source>
        <dbReference type="Proteomes" id="UP001497516"/>
    </source>
</evidence>
<name>A0AAV2DZV9_9ROSI</name>